<name>A0A1H4M986_9PSED</name>
<feature type="region of interest" description="Disordered" evidence="1">
    <location>
        <begin position="109"/>
        <end position="130"/>
    </location>
</feature>
<proteinExistence type="predicted"/>
<feature type="transmembrane region" description="Helical" evidence="2">
    <location>
        <begin position="141"/>
        <end position="159"/>
    </location>
</feature>
<evidence type="ECO:0000256" key="1">
    <source>
        <dbReference type="SAM" id="MobiDB-lite"/>
    </source>
</evidence>
<reference evidence="4" key="1">
    <citation type="submission" date="2016-10" db="EMBL/GenBank/DDBJ databases">
        <authorList>
            <person name="Varghese N."/>
            <person name="Submissions S."/>
        </authorList>
    </citation>
    <scope>NUCLEOTIDE SEQUENCE [LARGE SCALE GENOMIC DNA]</scope>
    <source>
        <strain evidence="4">DSM 9751</strain>
    </source>
</reference>
<dbReference type="Proteomes" id="UP000198982">
    <property type="component" value="Unassembled WGS sequence"/>
</dbReference>
<evidence type="ECO:0000313" key="3">
    <source>
        <dbReference type="EMBL" id="SEB79065.1"/>
    </source>
</evidence>
<evidence type="ECO:0008006" key="5">
    <source>
        <dbReference type="Google" id="ProtNLM"/>
    </source>
</evidence>
<feature type="transmembrane region" description="Helical" evidence="2">
    <location>
        <begin position="43"/>
        <end position="63"/>
    </location>
</feature>
<dbReference type="RefSeq" id="WP_092313385.1">
    <property type="nucleotide sequence ID" value="NZ_FNTJ01000001.1"/>
</dbReference>
<evidence type="ECO:0000313" key="4">
    <source>
        <dbReference type="Proteomes" id="UP000198982"/>
    </source>
</evidence>
<accession>A0A1H4M986</accession>
<gene>
    <name evidence="3" type="ORF">SAMN05216178_2270</name>
</gene>
<keyword evidence="2" id="KW-0472">Membrane</keyword>
<keyword evidence="2" id="KW-1133">Transmembrane helix</keyword>
<keyword evidence="2" id="KW-0812">Transmembrane</keyword>
<organism evidence="3 4">
    <name type="scientific">Pseudomonas saponiphila</name>
    <dbReference type="NCBI Taxonomy" id="556534"/>
    <lineage>
        <taxon>Bacteria</taxon>
        <taxon>Pseudomonadati</taxon>
        <taxon>Pseudomonadota</taxon>
        <taxon>Gammaproteobacteria</taxon>
        <taxon>Pseudomonadales</taxon>
        <taxon>Pseudomonadaceae</taxon>
        <taxon>Pseudomonas</taxon>
    </lineage>
</organism>
<keyword evidence="4" id="KW-1185">Reference proteome</keyword>
<dbReference type="EMBL" id="FNTJ01000001">
    <property type="protein sequence ID" value="SEB79065.1"/>
    <property type="molecule type" value="Genomic_DNA"/>
</dbReference>
<sequence>MKGIGTLALVVGICWAVFALSMDVSVATGSGGRVNNLGLMADRQLHTIVGGMIALAGLLMVLLSGKGSAQSATTATDTRPCPACAETIKNAAIKCRHCGADVAAEIGRPNHPSLEAPTSPAVAASPNDPDSPKKSSIEFKYLCFALICVIISAAVYHLTKASPIAINQPQKKAYEPKADEQVILGSGAFGCMSLSDFERAQDHYNRAEYSAWAEITADKYCFFRRDGEADIAWTVLQVRDDLMQIGIKRASEYSKNPDLGKFNYWTLKRWASPSPSR</sequence>
<dbReference type="AlphaFoldDB" id="A0A1H4M986"/>
<evidence type="ECO:0000256" key="2">
    <source>
        <dbReference type="SAM" id="Phobius"/>
    </source>
</evidence>
<protein>
    <recommendedName>
        <fullName evidence="5">Zinc-ribbon domain-containing protein</fullName>
    </recommendedName>
</protein>